<dbReference type="PANTHER" id="PTHR33167:SF43">
    <property type="entry name" value="PROTEIN WAVE"/>
    <property type="match status" value="1"/>
</dbReference>
<protein>
    <submittedName>
        <fullName evidence="2">Uncharacterized protein</fullName>
    </submittedName>
</protein>
<dbReference type="EMBL" id="JANAVB010033020">
    <property type="protein sequence ID" value="KAJ6809202.1"/>
    <property type="molecule type" value="Genomic_DNA"/>
</dbReference>
<feature type="compositionally biased region" description="Polar residues" evidence="1">
    <location>
        <begin position="311"/>
        <end position="340"/>
    </location>
</feature>
<feature type="compositionally biased region" description="Basic and acidic residues" evidence="1">
    <location>
        <begin position="362"/>
        <end position="382"/>
    </location>
</feature>
<organism evidence="2 3">
    <name type="scientific">Iris pallida</name>
    <name type="common">Sweet iris</name>
    <dbReference type="NCBI Taxonomy" id="29817"/>
    <lineage>
        <taxon>Eukaryota</taxon>
        <taxon>Viridiplantae</taxon>
        <taxon>Streptophyta</taxon>
        <taxon>Embryophyta</taxon>
        <taxon>Tracheophyta</taxon>
        <taxon>Spermatophyta</taxon>
        <taxon>Magnoliopsida</taxon>
        <taxon>Liliopsida</taxon>
        <taxon>Asparagales</taxon>
        <taxon>Iridaceae</taxon>
        <taxon>Iridoideae</taxon>
        <taxon>Irideae</taxon>
        <taxon>Iris</taxon>
    </lineage>
</organism>
<reference evidence="2" key="2">
    <citation type="submission" date="2023-04" db="EMBL/GenBank/DDBJ databases">
        <authorList>
            <person name="Bruccoleri R.E."/>
            <person name="Oakeley E.J."/>
            <person name="Faust A.-M."/>
            <person name="Dessus-Babus S."/>
            <person name="Altorfer M."/>
            <person name="Burckhardt D."/>
            <person name="Oertli M."/>
            <person name="Naumann U."/>
            <person name="Petersen F."/>
            <person name="Wong J."/>
        </authorList>
    </citation>
    <scope>NUCLEOTIDE SEQUENCE</scope>
    <source>
        <strain evidence="2">GSM-AAB239-AS_SAM_17_03QT</strain>
        <tissue evidence="2">Leaf</tissue>
    </source>
</reference>
<dbReference type="PANTHER" id="PTHR33167">
    <property type="entry name" value="TRANSCRIPTION FACTOR, PUTATIVE (DUF863)-RELATED"/>
    <property type="match status" value="1"/>
</dbReference>
<evidence type="ECO:0000313" key="3">
    <source>
        <dbReference type="Proteomes" id="UP001140949"/>
    </source>
</evidence>
<evidence type="ECO:0000256" key="1">
    <source>
        <dbReference type="SAM" id="MobiDB-lite"/>
    </source>
</evidence>
<feature type="compositionally biased region" description="Polar residues" evidence="1">
    <location>
        <begin position="387"/>
        <end position="404"/>
    </location>
</feature>
<name>A0AAX6EYH2_IRIPA</name>
<feature type="region of interest" description="Disordered" evidence="1">
    <location>
        <begin position="451"/>
        <end position="473"/>
    </location>
</feature>
<keyword evidence="3" id="KW-1185">Reference proteome</keyword>
<evidence type="ECO:0000313" key="2">
    <source>
        <dbReference type="EMBL" id="KAJ6809202.1"/>
    </source>
</evidence>
<reference evidence="2" key="1">
    <citation type="journal article" date="2023" name="GigaByte">
        <title>Genome assembly of the bearded iris, Iris pallida Lam.</title>
        <authorList>
            <person name="Bruccoleri R.E."/>
            <person name="Oakeley E.J."/>
            <person name="Faust A.M.E."/>
            <person name="Altorfer M."/>
            <person name="Dessus-Babus S."/>
            <person name="Burckhardt D."/>
            <person name="Oertli M."/>
            <person name="Naumann U."/>
            <person name="Petersen F."/>
            <person name="Wong J."/>
        </authorList>
    </citation>
    <scope>NUCLEOTIDE SEQUENCE</scope>
    <source>
        <strain evidence="2">GSM-AAB239-AS_SAM_17_03QT</strain>
    </source>
</reference>
<dbReference type="Pfam" id="PF05904">
    <property type="entry name" value="DUF863"/>
    <property type="match status" value="1"/>
</dbReference>
<accession>A0AAX6EYH2</accession>
<dbReference type="InterPro" id="IPR008581">
    <property type="entry name" value="DUF863_pln"/>
</dbReference>
<proteinExistence type="predicted"/>
<gene>
    <name evidence="2" type="ORF">M6B38_161425</name>
</gene>
<sequence>MLMTDDLDLNRLLAPEPEPAKDALRRRILQHEFIFRSQVRELHRLYWTQMNLTRRAEKEILVGSESEKEKEVKGRSIDSNENARSAAARAVHSLHCYEVIDLEEPAESERDEAPPARAAMRAGLGERRGERASPHSRSGICETNVVASIDVSIGLNQKPPPPSSKPLLIDLNIAQDDESSHDFNNPIMTFTSPSSSSSVIQQEIWRDQDSGSKVTCDTLNPYAPNPALESSKGKNREWWLDGCQSDNSKVRETIQSCKHEGGNKVEGSNSIGSAEYPGNLAEEFSSSNAGVRNSTRVTTLSSTKFSKTIEENANSSSVKQPSITYSDSRRQTSITTSNNEIEIKQANHGGYEEDTVSSHALAQDEKEDAPVAKFPTESKSDRMTCGSCDTSSQDKSVGENSGTTHLESWASEQINPHHEDQATEMDCAVAGAAEALVRIALEKSFSLVDKSGNTAPTVNIDDEEEDRCDEPQYSSDSFASMTLKLSEIKSKYIMPTKEFESGAGDDARVDKLRRGRGRVRAVKDFQKDILPGMASLSRHEICEDMHSIGYELRRNGSRRTCEDNWFVPARSRRSRRYSACRRH</sequence>
<dbReference type="Proteomes" id="UP001140949">
    <property type="component" value="Unassembled WGS sequence"/>
</dbReference>
<dbReference type="AlphaFoldDB" id="A0AAX6EYH2"/>
<comment type="caution">
    <text evidence="2">The sequence shown here is derived from an EMBL/GenBank/DDBJ whole genome shotgun (WGS) entry which is preliminary data.</text>
</comment>
<feature type="region of interest" description="Disordered" evidence="1">
    <location>
        <begin position="311"/>
        <end position="404"/>
    </location>
</feature>